<evidence type="ECO:0000313" key="2">
    <source>
        <dbReference type="Proteomes" id="UP001148662"/>
    </source>
</evidence>
<comment type="caution">
    <text evidence="1">The sequence shown here is derived from an EMBL/GenBank/DDBJ whole genome shotgun (WGS) entry which is preliminary data.</text>
</comment>
<dbReference type="Proteomes" id="UP001148662">
    <property type="component" value="Unassembled WGS sequence"/>
</dbReference>
<dbReference type="EMBL" id="JANHOG010001731">
    <property type="protein sequence ID" value="KAJ3532448.1"/>
    <property type="molecule type" value="Genomic_DNA"/>
</dbReference>
<gene>
    <name evidence="1" type="ORF">NM688_g7422</name>
</gene>
<accession>A0ACC1S5G3</accession>
<name>A0ACC1S5G3_9APHY</name>
<proteinExistence type="predicted"/>
<keyword evidence="2" id="KW-1185">Reference proteome</keyword>
<sequence>MTDSSVPSNLPLQPTTNLKQGASQSSFPHSDTAPVTAQPTTSVSAIPLTSDAAPNIARHDTQGEVLNDNQELRDLHDLLSGLM</sequence>
<protein>
    <submittedName>
        <fullName evidence="1">Uncharacterized protein</fullName>
    </submittedName>
</protein>
<evidence type="ECO:0000313" key="1">
    <source>
        <dbReference type="EMBL" id="KAJ3532448.1"/>
    </source>
</evidence>
<reference evidence="1" key="1">
    <citation type="submission" date="2022-07" db="EMBL/GenBank/DDBJ databases">
        <title>Genome Sequence of Phlebia brevispora.</title>
        <authorList>
            <person name="Buettner E."/>
        </authorList>
    </citation>
    <scope>NUCLEOTIDE SEQUENCE</scope>
    <source>
        <strain evidence="1">MPL23</strain>
    </source>
</reference>
<organism evidence="1 2">
    <name type="scientific">Phlebia brevispora</name>
    <dbReference type="NCBI Taxonomy" id="194682"/>
    <lineage>
        <taxon>Eukaryota</taxon>
        <taxon>Fungi</taxon>
        <taxon>Dikarya</taxon>
        <taxon>Basidiomycota</taxon>
        <taxon>Agaricomycotina</taxon>
        <taxon>Agaricomycetes</taxon>
        <taxon>Polyporales</taxon>
        <taxon>Meruliaceae</taxon>
        <taxon>Phlebia</taxon>
    </lineage>
</organism>